<dbReference type="eggNOG" id="KOG2577">
    <property type="taxonomic scope" value="Eukaryota"/>
</dbReference>
<dbReference type="Proteomes" id="UP000009168">
    <property type="component" value="Unassembled WGS sequence"/>
</dbReference>
<keyword evidence="6 7" id="KW-0539">Nucleus</keyword>
<name>Q24CA1_TETTS</name>
<dbReference type="InParanoid" id="Q24CA1"/>
<sequence length="306" mass="36204">MSNKNLQFDKDSLKQIINIQSNQNDSQYINQKDVHQCTNLSKKAFNQELEPCLFRKKAAFQYKKSKEDLNYNIGKKRKNVYDRSINVRENQKRQDNSLSILTRRFMKQIRSEQNQTIDLNQVSIVLGVQKRRIYDITNVLEGINYVKKVSKNKLKWIGPPNQEAKENRIIAEVQQLIAEEMILDKVIYEFNEKIQNLLQQKEDFCYFNRMDIQQLGKNQKPNEKTIVIQLPKKSIIQIKDFQKEQKEIKSNMEILKGNQKFESLKRICITSTSIGKFQKGNTQYQSPKKDNNQIKVYQISQISKDQ</sequence>
<dbReference type="Gene3D" id="1.10.10.10">
    <property type="entry name" value="Winged helix-like DNA-binding domain superfamily/Winged helix DNA-binding domain"/>
    <property type="match status" value="1"/>
</dbReference>
<dbReference type="GO" id="GO:0000978">
    <property type="term" value="F:RNA polymerase II cis-regulatory region sequence-specific DNA binding"/>
    <property type="evidence" value="ECO:0007669"/>
    <property type="project" value="InterPro"/>
</dbReference>
<dbReference type="SUPFAM" id="SSF46785">
    <property type="entry name" value="Winged helix' DNA-binding domain"/>
    <property type="match status" value="1"/>
</dbReference>
<evidence type="ECO:0000256" key="4">
    <source>
        <dbReference type="ARBA" id="ARBA00023125"/>
    </source>
</evidence>
<dbReference type="SMART" id="SM01372">
    <property type="entry name" value="E2F_TDP"/>
    <property type="match status" value="1"/>
</dbReference>
<dbReference type="GeneID" id="7837814"/>
<evidence type="ECO:0000313" key="10">
    <source>
        <dbReference type="Proteomes" id="UP000009168"/>
    </source>
</evidence>
<dbReference type="InterPro" id="IPR015633">
    <property type="entry name" value="E2F"/>
</dbReference>
<dbReference type="RefSeq" id="XP_001025582.2">
    <property type="nucleotide sequence ID" value="XM_001025582.3"/>
</dbReference>
<dbReference type="OrthoDB" id="340676at2759"/>
<dbReference type="InterPro" id="IPR036390">
    <property type="entry name" value="WH_DNA-bd_sf"/>
</dbReference>
<dbReference type="GO" id="GO:0000981">
    <property type="term" value="F:DNA-binding transcription factor activity, RNA polymerase II-specific"/>
    <property type="evidence" value="ECO:0007669"/>
    <property type="project" value="TreeGrafter"/>
</dbReference>
<dbReference type="EMBL" id="GG662372">
    <property type="protein sequence ID" value="EAS05337.2"/>
    <property type="molecule type" value="Genomic_DNA"/>
</dbReference>
<evidence type="ECO:0000256" key="7">
    <source>
        <dbReference type="RuleBase" id="RU003796"/>
    </source>
</evidence>
<evidence type="ECO:0000259" key="8">
    <source>
        <dbReference type="SMART" id="SM01372"/>
    </source>
</evidence>
<keyword evidence="5 7" id="KW-0804">Transcription</keyword>
<dbReference type="HOGENOM" id="CLU_910537_0_0_1"/>
<dbReference type="STRING" id="312017.Q24CA1"/>
<dbReference type="FunFam" id="1.10.10.10:FF:000458">
    <property type="entry name" value="E2F-like (Mammalian transcription factor)"/>
    <property type="match status" value="1"/>
</dbReference>
<dbReference type="InterPro" id="IPR003316">
    <property type="entry name" value="E2F_WHTH_DNA-bd_dom"/>
</dbReference>
<evidence type="ECO:0000256" key="1">
    <source>
        <dbReference type="ARBA" id="ARBA00004123"/>
    </source>
</evidence>
<dbReference type="AlphaFoldDB" id="Q24CA1"/>
<evidence type="ECO:0000256" key="2">
    <source>
        <dbReference type="ARBA" id="ARBA00010940"/>
    </source>
</evidence>
<evidence type="ECO:0000256" key="6">
    <source>
        <dbReference type="ARBA" id="ARBA00023242"/>
    </source>
</evidence>
<comment type="similarity">
    <text evidence="2 7">Belongs to the E2F/DP family.</text>
</comment>
<keyword evidence="10" id="KW-1185">Reference proteome</keyword>
<organism evidence="9 10">
    <name type="scientific">Tetrahymena thermophila (strain SB210)</name>
    <dbReference type="NCBI Taxonomy" id="312017"/>
    <lineage>
        <taxon>Eukaryota</taxon>
        <taxon>Sar</taxon>
        <taxon>Alveolata</taxon>
        <taxon>Ciliophora</taxon>
        <taxon>Intramacronucleata</taxon>
        <taxon>Oligohymenophorea</taxon>
        <taxon>Hymenostomatida</taxon>
        <taxon>Tetrahymenina</taxon>
        <taxon>Tetrahymenidae</taxon>
        <taxon>Tetrahymena</taxon>
    </lineage>
</organism>
<dbReference type="PANTHER" id="PTHR12081">
    <property type="entry name" value="TRANSCRIPTION FACTOR E2F"/>
    <property type="match status" value="1"/>
</dbReference>
<comment type="subcellular location">
    <subcellularLocation>
        <location evidence="1 7">Nucleus</location>
    </subcellularLocation>
</comment>
<protein>
    <submittedName>
        <fullName evidence="9">Transcription factor</fullName>
    </submittedName>
</protein>
<evidence type="ECO:0000256" key="3">
    <source>
        <dbReference type="ARBA" id="ARBA00023015"/>
    </source>
</evidence>
<reference evidence="10" key="1">
    <citation type="journal article" date="2006" name="PLoS Biol.">
        <title>Macronuclear genome sequence of the ciliate Tetrahymena thermophila, a model eukaryote.</title>
        <authorList>
            <person name="Eisen J.A."/>
            <person name="Coyne R.S."/>
            <person name="Wu M."/>
            <person name="Wu D."/>
            <person name="Thiagarajan M."/>
            <person name="Wortman J.R."/>
            <person name="Badger J.H."/>
            <person name="Ren Q."/>
            <person name="Amedeo P."/>
            <person name="Jones K.M."/>
            <person name="Tallon L.J."/>
            <person name="Delcher A.L."/>
            <person name="Salzberg S.L."/>
            <person name="Silva J.C."/>
            <person name="Haas B.J."/>
            <person name="Majoros W.H."/>
            <person name="Farzad M."/>
            <person name="Carlton J.M."/>
            <person name="Smith R.K. Jr."/>
            <person name="Garg J."/>
            <person name="Pearlman R.E."/>
            <person name="Karrer K.M."/>
            <person name="Sun L."/>
            <person name="Manning G."/>
            <person name="Elde N.C."/>
            <person name="Turkewitz A.P."/>
            <person name="Asai D.J."/>
            <person name="Wilkes D.E."/>
            <person name="Wang Y."/>
            <person name="Cai H."/>
            <person name="Collins K."/>
            <person name="Stewart B.A."/>
            <person name="Lee S.R."/>
            <person name="Wilamowska K."/>
            <person name="Weinberg Z."/>
            <person name="Ruzzo W.L."/>
            <person name="Wloga D."/>
            <person name="Gaertig J."/>
            <person name="Frankel J."/>
            <person name="Tsao C.-C."/>
            <person name="Gorovsky M.A."/>
            <person name="Keeling P.J."/>
            <person name="Waller R.F."/>
            <person name="Patron N.J."/>
            <person name="Cherry J.M."/>
            <person name="Stover N.A."/>
            <person name="Krieger C.J."/>
            <person name="del Toro C."/>
            <person name="Ryder H.F."/>
            <person name="Williamson S.C."/>
            <person name="Barbeau R.A."/>
            <person name="Hamilton E.P."/>
            <person name="Orias E."/>
        </authorList>
    </citation>
    <scope>NUCLEOTIDE SEQUENCE [LARGE SCALE GENOMIC DNA]</scope>
    <source>
        <strain evidence="10">SB210</strain>
    </source>
</reference>
<evidence type="ECO:0000313" key="9">
    <source>
        <dbReference type="EMBL" id="EAS05337.2"/>
    </source>
</evidence>
<dbReference type="PANTHER" id="PTHR12081:SF18">
    <property type="entry name" value="TRANSCRIPTION FACTOR E2F2-RELATED"/>
    <property type="match status" value="1"/>
</dbReference>
<gene>
    <name evidence="9" type="ORF">TTHERM_00695710</name>
</gene>
<keyword evidence="4 7" id="KW-0238">DNA-binding</keyword>
<feature type="domain" description="E2F/DP family winged-helix DNA-binding" evidence="8">
    <location>
        <begin position="93"/>
        <end position="158"/>
    </location>
</feature>
<proteinExistence type="inferred from homology"/>
<evidence type="ECO:0000256" key="5">
    <source>
        <dbReference type="ARBA" id="ARBA00023163"/>
    </source>
</evidence>
<dbReference type="KEGG" id="tet:TTHERM_00695710"/>
<dbReference type="Pfam" id="PF02319">
    <property type="entry name" value="WHD_E2F_TDP"/>
    <property type="match status" value="1"/>
</dbReference>
<accession>Q24CA1</accession>
<dbReference type="InterPro" id="IPR036388">
    <property type="entry name" value="WH-like_DNA-bd_sf"/>
</dbReference>
<dbReference type="GO" id="GO:0090575">
    <property type="term" value="C:RNA polymerase II transcription regulator complex"/>
    <property type="evidence" value="ECO:0007669"/>
    <property type="project" value="TreeGrafter"/>
</dbReference>
<keyword evidence="3 7" id="KW-0805">Transcription regulation</keyword>